<dbReference type="GO" id="GO:0016301">
    <property type="term" value="F:kinase activity"/>
    <property type="evidence" value="ECO:0007669"/>
    <property type="project" value="UniProtKB-KW"/>
</dbReference>
<dbReference type="Proteomes" id="UP000271603">
    <property type="component" value="Chromosome"/>
</dbReference>
<organism evidence="1 2">
    <name type="scientific">Serratia rubidaea</name>
    <name type="common">Serratia marinorubra</name>
    <dbReference type="NCBI Taxonomy" id="61652"/>
    <lineage>
        <taxon>Bacteria</taxon>
        <taxon>Pseudomonadati</taxon>
        <taxon>Pseudomonadota</taxon>
        <taxon>Gammaproteobacteria</taxon>
        <taxon>Enterobacterales</taxon>
        <taxon>Yersiniaceae</taxon>
        <taxon>Serratia</taxon>
    </lineage>
</organism>
<accession>A0A3S5DF26</accession>
<keyword evidence="1" id="KW-0418">Kinase</keyword>
<dbReference type="SUPFAM" id="SSF55874">
    <property type="entry name" value="ATPase domain of HSP90 chaperone/DNA topoisomerase II/histidine kinase"/>
    <property type="match status" value="1"/>
</dbReference>
<sequence length="37" mass="4343">MKERAEMLQGWLTIDSKPGEGTRVRLNFPLNRQNLDK</sequence>
<dbReference type="EMBL" id="LR134155">
    <property type="protein sequence ID" value="VEA70138.1"/>
    <property type="molecule type" value="Genomic_DNA"/>
</dbReference>
<keyword evidence="1" id="KW-0808">Transferase</keyword>
<protein>
    <submittedName>
        <fullName evidence="1">Signal transduction histidine kinase, nitrate /nitrite-specific</fullName>
    </submittedName>
</protein>
<dbReference type="InterPro" id="IPR036890">
    <property type="entry name" value="HATPase_C_sf"/>
</dbReference>
<reference evidence="1 2" key="1">
    <citation type="submission" date="2018-12" db="EMBL/GenBank/DDBJ databases">
        <authorList>
            <consortium name="Pathogen Informatics"/>
        </authorList>
    </citation>
    <scope>NUCLEOTIDE SEQUENCE [LARGE SCALE GENOMIC DNA]</scope>
    <source>
        <strain evidence="1 2">NCTC9419</strain>
    </source>
</reference>
<dbReference type="AlphaFoldDB" id="A0A3S5DF26"/>
<gene>
    <name evidence="1" type="ORF">NCTC9419_01630</name>
</gene>
<proteinExistence type="predicted"/>
<dbReference type="Gene3D" id="3.30.565.10">
    <property type="entry name" value="Histidine kinase-like ATPase, C-terminal domain"/>
    <property type="match status" value="1"/>
</dbReference>
<evidence type="ECO:0000313" key="1">
    <source>
        <dbReference type="EMBL" id="VEA70138.1"/>
    </source>
</evidence>
<evidence type="ECO:0000313" key="2">
    <source>
        <dbReference type="Proteomes" id="UP000271603"/>
    </source>
</evidence>
<name>A0A3S5DF26_SERRU</name>